<protein>
    <submittedName>
        <fullName evidence="2">Uncharacterized protein</fullName>
    </submittedName>
</protein>
<accession>A0A2V0RMR2</accession>
<feature type="compositionally biased region" description="Basic and acidic residues" evidence="1">
    <location>
        <begin position="13"/>
        <end position="23"/>
    </location>
</feature>
<sequence length="247" mass="27060">MMNASGKRTTQHVFEEEAGDKRGASVLTSSVERSEQAEEVEQSDMSGTPFGAIICARSADWADWFRESVDLQFSPIESGLIPINGVASCLGIGVVGRNQTVHSKTWSSSIKLGCVARNACVYVATCSALHLLMVHKVVVIYDMGRDGWVIKTGGMELIDSVRAHMAEAPSDMWSHRILALENRIARELKAPGLNRATWTPKRRKFEAFKQILTVGHSIGLPIPSKFEQLGLIATSLLQAMTGHPRRS</sequence>
<dbReference type="EMBL" id="BDQB01000208">
    <property type="protein sequence ID" value="GBH22320.1"/>
    <property type="molecule type" value="Genomic_RNA"/>
</dbReference>
<evidence type="ECO:0000313" key="2">
    <source>
        <dbReference type="EMBL" id="GBH22320.1"/>
    </source>
</evidence>
<comment type="caution">
    <text evidence="2">The sequence shown here is derived from an EMBL/GenBank/DDBJ whole genome shotgun (WGS) entry which is preliminary data.</text>
</comment>
<organism evidence="2">
    <name type="scientific">viral metagenome</name>
    <dbReference type="NCBI Taxonomy" id="1070528"/>
    <lineage>
        <taxon>unclassified sequences</taxon>
        <taxon>metagenomes</taxon>
        <taxon>organismal metagenomes</taxon>
    </lineage>
</organism>
<dbReference type="AlphaFoldDB" id="A0A2V0RMR2"/>
<reference evidence="2" key="1">
    <citation type="submission" date="2017-04" db="EMBL/GenBank/DDBJ databases">
        <title>Unveiling RNA virosphere associated with marine microorganisms.</title>
        <authorList>
            <person name="Urayama S."/>
            <person name="Takaki Y."/>
            <person name="Nishi S."/>
            <person name="Yoshida Y."/>
            <person name="Deguchi S."/>
            <person name="Takai K."/>
            <person name="Nunoura T."/>
        </authorList>
    </citation>
    <scope>NUCLEOTIDE SEQUENCE</scope>
</reference>
<name>A0A2V0RMR2_9ZZZZ</name>
<feature type="region of interest" description="Disordered" evidence="1">
    <location>
        <begin position="1"/>
        <end position="45"/>
    </location>
</feature>
<evidence type="ECO:0000256" key="1">
    <source>
        <dbReference type="SAM" id="MobiDB-lite"/>
    </source>
</evidence>
<proteinExistence type="predicted"/>
<feature type="compositionally biased region" description="Polar residues" evidence="1">
    <location>
        <begin position="1"/>
        <end position="12"/>
    </location>
</feature>